<organism evidence="3 4">
    <name type="scientific">Hapsidospora chrysogenum (strain ATCC 11550 / CBS 779.69 / DSM 880 / IAM 14645 / JCM 23072 / IMI 49137)</name>
    <name type="common">Acremonium chrysogenum</name>
    <dbReference type="NCBI Taxonomy" id="857340"/>
    <lineage>
        <taxon>Eukaryota</taxon>
        <taxon>Fungi</taxon>
        <taxon>Dikarya</taxon>
        <taxon>Ascomycota</taxon>
        <taxon>Pezizomycotina</taxon>
        <taxon>Sordariomycetes</taxon>
        <taxon>Hypocreomycetidae</taxon>
        <taxon>Hypocreales</taxon>
        <taxon>Bionectriaceae</taxon>
        <taxon>Hapsidospora</taxon>
    </lineage>
</organism>
<comment type="subcellular location">
    <subcellularLocation>
        <location evidence="1">Membrane</location>
        <topology evidence="1">Multi-pass membrane protein</topology>
    </subcellularLocation>
</comment>
<evidence type="ECO:0000313" key="3">
    <source>
        <dbReference type="EMBL" id="KFH47548.1"/>
    </source>
</evidence>
<gene>
    <name evidence="3" type="ORF">ACRE_017010</name>
</gene>
<feature type="region of interest" description="Disordered" evidence="2">
    <location>
        <begin position="261"/>
        <end position="362"/>
    </location>
</feature>
<feature type="compositionally biased region" description="Gly residues" evidence="2">
    <location>
        <begin position="332"/>
        <end position="353"/>
    </location>
</feature>
<feature type="compositionally biased region" description="Basic and acidic residues" evidence="2">
    <location>
        <begin position="300"/>
        <end position="311"/>
    </location>
</feature>
<dbReference type="Proteomes" id="UP000029964">
    <property type="component" value="Unassembled WGS sequence"/>
</dbReference>
<dbReference type="InterPro" id="IPR004345">
    <property type="entry name" value="TB2_DP1_HVA22"/>
</dbReference>
<keyword evidence="4" id="KW-1185">Reference proteome</keyword>
<dbReference type="Pfam" id="PF03134">
    <property type="entry name" value="TB2_DP1_HVA22"/>
    <property type="match status" value="1"/>
</dbReference>
<dbReference type="AlphaFoldDB" id="A0A086TDW6"/>
<dbReference type="STRING" id="857340.A0A086TDW6"/>
<keyword evidence="1" id="KW-0472">Membrane</keyword>
<accession>A0A086TDW6</accession>
<feature type="transmembrane region" description="Helical" evidence="1">
    <location>
        <begin position="74"/>
        <end position="96"/>
    </location>
</feature>
<sequence>MFDFFAMILSSIGSFLFPIFASYKALKTSDPAQLTPWLMYWVVFSCCMLVESWLSVILFWYVCPSSSRASQLRTLISCRVPFYGYIRLLFLLYLILPQTQGARIIYEERIHPFLEHNEAHIDEFIASAHDRLKAAGIAYLKQAIEYLKTNILGLPPTETPPPTPVPSASGQAQTYTQTLLSRFSVPAARWSAPTNAGTEFYNLLAGAVSTVTGAAGNTAAPRDLIPSNLKSSGEKMSFITAQLNNLNILTSALNNAAQELQRGQNTAAERMDTDGGGDDDHEETQRPPSGLSMWSGLSKNRSEADFEKIDAQSDTEDYGSLRRRNAPPAAAGDGGGGGGGGWMPWNWGGGGDVPGTRAPDAD</sequence>
<evidence type="ECO:0000256" key="1">
    <source>
        <dbReference type="RuleBase" id="RU362006"/>
    </source>
</evidence>
<dbReference type="EMBL" id="JPKY01000009">
    <property type="protein sequence ID" value="KFH47548.1"/>
    <property type="molecule type" value="Genomic_DNA"/>
</dbReference>
<reference evidence="4" key="1">
    <citation type="journal article" date="2014" name="Genome Announc.">
        <title>Genome sequence and annotation of Acremonium chrysogenum, producer of the beta-lactam antibiotic cephalosporin C.</title>
        <authorList>
            <person name="Terfehr D."/>
            <person name="Dahlmann T.A."/>
            <person name="Specht T."/>
            <person name="Zadra I."/>
            <person name="Kuernsteiner H."/>
            <person name="Kueck U."/>
        </authorList>
    </citation>
    <scope>NUCLEOTIDE SEQUENCE [LARGE SCALE GENOMIC DNA]</scope>
    <source>
        <strain evidence="4">ATCC 11550 / CBS 779.69 / DSM 880 / IAM 14645 / JCM 23072 / IMI 49137</strain>
    </source>
</reference>
<proteinExistence type="inferred from homology"/>
<feature type="transmembrane region" description="Helical" evidence="1">
    <location>
        <begin position="37"/>
        <end position="62"/>
    </location>
</feature>
<protein>
    <recommendedName>
        <fullName evidence="1">Protein YOP1</fullName>
    </recommendedName>
</protein>
<dbReference type="OrthoDB" id="434647at2759"/>
<comment type="caution">
    <text evidence="1">Lacks conserved residue(s) required for the propagation of feature annotation.</text>
</comment>
<evidence type="ECO:0000256" key="2">
    <source>
        <dbReference type="SAM" id="MobiDB-lite"/>
    </source>
</evidence>
<keyword evidence="1" id="KW-1133">Transmembrane helix</keyword>
<dbReference type="GO" id="GO:0016020">
    <property type="term" value="C:membrane"/>
    <property type="evidence" value="ECO:0007669"/>
    <property type="project" value="UniProtKB-SubCell"/>
</dbReference>
<name>A0A086TDW6_HAPC1</name>
<keyword evidence="3" id="KW-0675">Receptor</keyword>
<dbReference type="HOGENOM" id="CLU_048918_1_0_1"/>
<comment type="caution">
    <text evidence="3">The sequence shown here is derived from an EMBL/GenBank/DDBJ whole genome shotgun (WGS) entry which is preliminary data.</text>
</comment>
<keyword evidence="1" id="KW-0812">Transmembrane</keyword>
<dbReference type="PANTHER" id="PTHR12300">
    <property type="entry name" value="HVA22-LIKE PROTEINS"/>
    <property type="match status" value="1"/>
</dbReference>
<dbReference type="PANTHER" id="PTHR12300:SF177">
    <property type="entry name" value="PROTEIN YOP1"/>
    <property type="match status" value="1"/>
</dbReference>
<evidence type="ECO:0000313" key="4">
    <source>
        <dbReference type="Proteomes" id="UP000029964"/>
    </source>
</evidence>
<comment type="similarity">
    <text evidence="1">Belongs to the DP1 family.</text>
</comment>